<dbReference type="Proteomes" id="UP000294225">
    <property type="component" value="Unassembled WGS sequence"/>
</dbReference>
<reference evidence="2 3" key="1">
    <citation type="submission" date="2019-02" db="EMBL/GenBank/DDBJ databases">
        <title>Kribbella capetownensis sp. nov. and Kribbella speibonae sp. nov., isolated from soil.</title>
        <authorList>
            <person name="Curtis S.M."/>
            <person name="Norton I."/>
            <person name="Everest G.J."/>
            <person name="Meyers P.R."/>
        </authorList>
    </citation>
    <scope>NUCLEOTIDE SEQUENCE [LARGE SCALE GENOMIC DNA]</scope>
    <source>
        <strain evidence="2 3">YM55</strain>
    </source>
</reference>
<evidence type="ECO:0000313" key="3">
    <source>
        <dbReference type="Proteomes" id="UP000294225"/>
    </source>
</evidence>
<dbReference type="RefSeq" id="WP_131499538.1">
    <property type="nucleotide sequence ID" value="NZ_SJKC01000007.1"/>
</dbReference>
<gene>
    <name evidence="2" type="ORF">E0H92_36995</name>
</gene>
<dbReference type="InterPro" id="IPR029068">
    <property type="entry name" value="Glyas_Bleomycin-R_OHBP_Dase"/>
</dbReference>
<name>A0A4R0IC64_9ACTN</name>
<dbReference type="Gene3D" id="3.10.180.10">
    <property type="entry name" value="2,3-Dihydroxybiphenyl 1,2-Dioxygenase, domain 1"/>
    <property type="match status" value="1"/>
</dbReference>
<dbReference type="PANTHER" id="PTHR33993:SF2">
    <property type="entry name" value="VOC DOMAIN-CONTAINING PROTEIN"/>
    <property type="match status" value="1"/>
</dbReference>
<accession>A0A4R0IC64</accession>
<comment type="caution">
    <text evidence="2">The sequence shown here is derived from an EMBL/GenBank/DDBJ whole genome shotgun (WGS) entry which is preliminary data.</text>
</comment>
<dbReference type="EMBL" id="SJKC01000007">
    <property type="protein sequence ID" value="TCC30723.1"/>
    <property type="molecule type" value="Genomic_DNA"/>
</dbReference>
<dbReference type="SUPFAM" id="SSF54593">
    <property type="entry name" value="Glyoxalase/Bleomycin resistance protein/Dihydroxybiphenyl dioxygenase"/>
    <property type="match status" value="1"/>
</dbReference>
<evidence type="ECO:0000259" key="1">
    <source>
        <dbReference type="PROSITE" id="PS51819"/>
    </source>
</evidence>
<proteinExistence type="predicted"/>
<organism evidence="2 3">
    <name type="scientific">Kribbella speibonae</name>
    <dbReference type="NCBI Taxonomy" id="1572660"/>
    <lineage>
        <taxon>Bacteria</taxon>
        <taxon>Bacillati</taxon>
        <taxon>Actinomycetota</taxon>
        <taxon>Actinomycetes</taxon>
        <taxon>Propionibacteriales</taxon>
        <taxon>Kribbellaceae</taxon>
        <taxon>Kribbella</taxon>
    </lineage>
</organism>
<sequence length="117" mass="12317">MTNPVIHFEIGGPDLGRMASFYGDLFGWQLQPAGPEYSLVPAGADGIGGGLLQTSGEMPPYVTVYVAVDDLRAMLDRAVALGAKTVVEPTEIPGIGWFALFADPDGNTIGLLRQQPA</sequence>
<dbReference type="InterPro" id="IPR041581">
    <property type="entry name" value="Glyoxalase_6"/>
</dbReference>
<dbReference type="InterPro" id="IPR037523">
    <property type="entry name" value="VOC_core"/>
</dbReference>
<dbReference type="AlphaFoldDB" id="A0A4R0IC64"/>
<dbReference type="PANTHER" id="PTHR33993">
    <property type="entry name" value="GLYOXALASE-RELATED"/>
    <property type="match status" value="1"/>
</dbReference>
<feature type="domain" description="VOC" evidence="1">
    <location>
        <begin position="4"/>
        <end position="114"/>
    </location>
</feature>
<protein>
    <submittedName>
        <fullName evidence="2">VOC family protein</fullName>
    </submittedName>
</protein>
<evidence type="ECO:0000313" key="2">
    <source>
        <dbReference type="EMBL" id="TCC30723.1"/>
    </source>
</evidence>
<dbReference type="CDD" id="cd07247">
    <property type="entry name" value="SgaA_N_like"/>
    <property type="match status" value="1"/>
</dbReference>
<dbReference type="Pfam" id="PF18029">
    <property type="entry name" value="Glyoxalase_6"/>
    <property type="match status" value="1"/>
</dbReference>
<dbReference type="InterPro" id="IPR052164">
    <property type="entry name" value="Anthracycline_SecMetBiosynth"/>
</dbReference>
<dbReference type="PROSITE" id="PS51819">
    <property type="entry name" value="VOC"/>
    <property type="match status" value="1"/>
</dbReference>